<feature type="region of interest" description="Disordered" evidence="2">
    <location>
        <begin position="179"/>
        <end position="200"/>
    </location>
</feature>
<dbReference type="AlphaFoldDB" id="A0A388K449"/>
<protein>
    <submittedName>
        <fullName evidence="3">Uncharacterized protein</fullName>
    </submittedName>
</protein>
<evidence type="ECO:0000313" key="4">
    <source>
        <dbReference type="Proteomes" id="UP000265515"/>
    </source>
</evidence>
<accession>A0A388K449</accession>
<evidence type="ECO:0000313" key="3">
    <source>
        <dbReference type="EMBL" id="GBG64838.1"/>
    </source>
</evidence>
<comment type="caution">
    <text evidence="3">The sequence shown here is derived from an EMBL/GenBank/DDBJ whole genome shotgun (WGS) entry which is preliminary data.</text>
</comment>
<keyword evidence="4" id="KW-1185">Reference proteome</keyword>
<feature type="compositionally biased region" description="Acidic residues" evidence="2">
    <location>
        <begin position="277"/>
        <end position="293"/>
    </location>
</feature>
<feature type="region of interest" description="Disordered" evidence="2">
    <location>
        <begin position="98"/>
        <end position="138"/>
    </location>
</feature>
<reference evidence="3 4" key="1">
    <citation type="journal article" date="2018" name="Cell">
        <title>The Chara Genome: Secondary Complexity and Implications for Plant Terrestrialization.</title>
        <authorList>
            <person name="Nishiyama T."/>
            <person name="Sakayama H."/>
            <person name="Vries J.D."/>
            <person name="Buschmann H."/>
            <person name="Saint-Marcoux D."/>
            <person name="Ullrich K.K."/>
            <person name="Haas F.B."/>
            <person name="Vanderstraeten L."/>
            <person name="Becker D."/>
            <person name="Lang D."/>
            <person name="Vosolsobe S."/>
            <person name="Rombauts S."/>
            <person name="Wilhelmsson P.K.I."/>
            <person name="Janitza P."/>
            <person name="Kern R."/>
            <person name="Heyl A."/>
            <person name="Rumpler F."/>
            <person name="Villalobos L.I.A.C."/>
            <person name="Clay J.M."/>
            <person name="Skokan R."/>
            <person name="Toyoda A."/>
            <person name="Suzuki Y."/>
            <person name="Kagoshima H."/>
            <person name="Schijlen E."/>
            <person name="Tajeshwar N."/>
            <person name="Catarino B."/>
            <person name="Hetherington A.J."/>
            <person name="Saltykova A."/>
            <person name="Bonnot C."/>
            <person name="Breuninger H."/>
            <person name="Symeonidi A."/>
            <person name="Radhakrishnan G.V."/>
            <person name="Van Nieuwerburgh F."/>
            <person name="Deforce D."/>
            <person name="Chang C."/>
            <person name="Karol K.G."/>
            <person name="Hedrich R."/>
            <person name="Ulvskov P."/>
            <person name="Glockner G."/>
            <person name="Delwiche C.F."/>
            <person name="Petrasek J."/>
            <person name="Van de Peer Y."/>
            <person name="Friml J."/>
            <person name="Beilby M."/>
            <person name="Dolan L."/>
            <person name="Kohara Y."/>
            <person name="Sugano S."/>
            <person name="Fujiyama A."/>
            <person name="Delaux P.-M."/>
            <person name="Quint M."/>
            <person name="TheiBen G."/>
            <person name="Hagemann M."/>
            <person name="Harholt J."/>
            <person name="Dunand C."/>
            <person name="Zachgo S."/>
            <person name="Langdale J."/>
            <person name="Maumus F."/>
            <person name="Straeten D.V.D."/>
            <person name="Gould S.B."/>
            <person name="Rensing S.A."/>
        </authorList>
    </citation>
    <scope>NUCLEOTIDE SEQUENCE [LARGE SCALE GENOMIC DNA]</scope>
    <source>
        <strain evidence="3 4">S276</strain>
    </source>
</reference>
<organism evidence="3 4">
    <name type="scientific">Chara braunii</name>
    <name type="common">Braun's stonewort</name>
    <dbReference type="NCBI Taxonomy" id="69332"/>
    <lineage>
        <taxon>Eukaryota</taxon>
        <taxon>Viridiplantae</taxon>
        <taxon>Streptophyta</taxon>
        <taxon>Charophyceae</taxon>
        <taxon>Charales</taxon>
        <taxon>Characeae</taxon>
        <taxon>Chara</taxon>
    </lineage>
</organism>
<feature type="region of interest" description="Disordered" evidence="2">
    <location>
        <begin position="266"/>
        <end position="314"/>
    </location>
</feature>
<evidence type="ECO:0000256" key="1">
    <source>
        <dbReference type="SAM" id="Coils"/>
    </source>
</evidence>
<dbReference type="Proteomes" id="UP000265515">
    <property type="component" value="Unassembled WGS sequence"/>
</dbReference>
<evidence type="ECO:0000256" key="2">
    <source>
        <dbReference type="SAM" id="MobiDB-lite"/>
    </source>
</evidence>
<dbReference type="EMBL" id="BFEA01000055">
    <property type="protein sequence ID" value="GBG64838.1"/>
    <property type="molecule type" value="Genomic_DNA"/>
</dbReference>
<name>A0A388K449_CHABU</name>
<feature type="compositionally biased region" description="Low complexity" evidence="2">
    <location>
        <begin position="301"/>
        <end position="314"/>
    </location>
</feature>
<dbReference type="Gramene" id="GBG64838">
    <property type="protein sequence ID" value="GBG64838"/>
    <property type="gene ID" value="CBR_g48306"/>
</dbReference>
<sequence>MKEVCEQMMGKKASCSQETIAAVCAVARCTEQESRWHREDVAAREQLEKQRCNEVDRLRRENEELTRVASGRANRELESLKADNQTLLQDVLQLKEEMEQWKRGSKRTRSSAAVTEKSPPAEPARGKTKASTDGQTPAEWAKLADAYQRVRDEKDMVEREVSALKERINRIKISSPSSSRKKVFVRRKSHKGGVSSPVRKEGDQVKVTFVRKVGEERDNFQKRVNNDLGKLRKAQLEGLCKDEGIEYGGVKKTAEDLADIYTTRAYEQPMRRRLIEDNNEEEPEEEDQEEGESADMAGAPTEASAEATTSEESP</sequence>
<keyword evidence="1" id="KW-0175">Coiled coil</keyword>
<feature type="coiled-coil region" evidence="1">
    <location>
        <begin position="147"/>
        <end position="174"/>
    </location>
</feature>
<proteinExistence type="predicted"/>
<gene>
    <name evidence="3" type="ORF">CBR_g48306</name>
</gene>
<feature type="compositionally biased region" description="Basic residues" evidence="2">
    <location>
        <begin position="179"/>
        <end position="191"/>
    </location>
</feature>